<accession>A0A5J4RRW5</accession>
<comment type="caution">
    <text evidence="1">The sequence shown here is derived from an EMBL/GenBank/DDBJ whole genome shotgun (WGS) entry which is preliminary data.</text>
</comment>
<proteinExistence type="predicted"/>
<evidence type="ECO:0000313" key="1">
    <source>
        <dbReference type="EMBL" id="KAA6336656.1"/>
    </source>
</evidence>
<dbReference type="AlphaFoldDB" id="A0A5J4RRW5"/>
<name>A0A5J4RRW5_9EUKA</name>
<sequence length="25" mass="2820">KKAVAGLFRAPVIYFQLVRSTIDRA</sequence>
<protein>
    <submittedName>
        <fullName evidence="1">Uncharacterized protein</fullName>
    </submittedName>
</protein>
<reference evidence="1 2" key="1">
    <citation type="submission" date="2019-03" db="EMBL/GenBank/DDBJ databases">
        <title>Single cell metagenomics reveals metabolic interactions within the superorganism composed of flagellate Streblomastix strix and complex community of Bacteroidetes bacteria on its surface.</title>
        <authorList>
            <person name="Treitli S.C."/>
            <person name="Kolisko M."/>
            <person name="Husnik F."/>
            <person name="Keeling P."/>
            <person name="Hampl V."/>
        </authorList>
    </citation>
    <scope>NUCLEOTIDE SEQUENCE [LARGE SCALE GENOMIC DNA]</scope>
    <source>
        <strain evidence="1">ST1C</strain>
    </source>
</reference>
<evidence type="ECO:0000313" key="2">
    <source>
        <dbReference type="Proteomes" id="UP000324800"/>
    </source>
</evidence>
<dbReference type="EMBL" id="SNRW01041563">
    <property type="protein sequence ID" value="KAA6336656.1"/>
    <property type="molecule type" value="Genomic_DNA"/>
</dbReference>
<dbReference type="Proteomes" id="UP000324800">
    <property type="component" value="Unassembled WGS sequence"/>
</dbReference>
<organism evidence="1 2">
    <name type="scientific">Streblomastix strix</name>
    <dbReference type="NCBI Taxonomy" id="222440"/>
    <lineage>
        <taxon>Eukaryota</taxon>
        <taxon>Metamonada</taxon>
        <taxon>Preaxostyla</taxon>
        <taxon>Oxymonadida</taxon>
        <taxon>Streblomastigidae</taxon>
        <taxon>Streblomastix</taxon>
    </lineage>
</organism>
<feature type="non-terminal residue" evidence="1">
    <location>
        <position position="1"/>
    </location>
</feature>
<gene>
    <name evidence="1" type="ORF">EZS28_052856</name>
</gene>